<proteinExistence type="predicted"/>
<keyword evidence="3 6" id="KW-0812">Transmembrane</keyword>
<keyword evidence="8" id="KW-1185">Reference proteome</keyword>
<evidence type="ECO:0000256" key="6">
    <source>
        <dbReference type="SAM" id="Phobius"/>
    </source>
</evidence>
<keyword evidence="2" id="KW-1003">Cell membrane</keyword>
<evidence type="ECO:0000256" key="2">
    <source>
        <dbReference type="ARBA" id="ARBA00022475"/>
    </source>
</evidence>
<feature type="transmembrane region" description="Helical" evidence="6">
    <location>
        <begin position="246"/>
        <end position="266"/>
    </location>
</feature>
<sequence length="407" mass="41981">MRTYRELFGVAEFRVLFGATSLMVGAASVGSLALGTLAYAETGSPLVTAFVMFGGPLVRLVCSWFLLSLSDLWRPRTSIALVAAIEAASFAAQAIPALPLVARFVLLLVPWVLLSAFGGSTMALVADILPDGAFVFGRATINVAVGVMQVAGYGLGGALVLVFSTSEMFLGAAATALAVVVLVRLGLADHPPRSTGRAVPRSRAVNRLVLGSSTLRPVYLALWVPNGLVVGCEALIVPYAGERAGFLFAATAVGMLAGDVAMGRFVPPGWRDRLVEPARLLLAVPWLLFFLQPGVVTACLLAALASVGYCASLPLQERLITRTGADIRGHVLGLNGLGMMAMQGIGALAAGLVATLLGADAHAAGVAMSLMAVASVAVTLALTPGLRRSRAGRPVEVLALPRASASR</sequence>
<reference evidence="7 8" key="1">
    <citation type="submission" date="2021-05" db="EMBL/GenBank/DDBJ databases">
        <title>Complete genome of Nocardioides aquaticus KCTC 9944T isolated from meromictic and hypersaline Ekho Lake, Antarctica.</title>
        <authorList>
            <person name="Hwang K."/>
            <person name="Kim K.M."/>
            <person name="Choe H."/>
        </authorList>
    </citation>
    <scope>NUCLEOTIDE SEQUENCE [LARGE SCALE GENOMIC DNA]</scope>
    <source>
        <strain evidence="7 8">KCTC 9944</strain>
    </source>
</reference>
<feature type="transmembrane region" description="Helical" evidence="6">
    <location>
        <begin position="46"/>
        <end position="67"/>
    </location>
</feature>
<dbReference type="SUPFAM" id="SSF103473">
    <property type="entry name" value="MFS general substrate transporter"/>
    <property type="match status" value="1"/>
</dbReference>
<evidence type="ECO:0000256" key="4">
    <source>
        <dbReference type="ARBA" id="ARBA00022989"/>
    </source>
</evidence>
<name>A0ABX8ERT8_9ACTN</name>
<evidence type="ECO:0000256" key="3">
    <source>
        <dbReference type="ARBA" id="ARBA00022692"/>
    </source>
</evidence>
<feature type="transmembrane region" description="Helical" evidence="6">
    <location>
        <begin position="169"/>
        <end position="187"/>
    </location>
</feature>
<organism evidence="7 8">
    <name type="scientific">Nocardioides aquaticus</name>
    <dbReference type="NCBI Taxonomy" id="160826"/>
    <lineage>
        <taxon>Bacteria</taxon>
        <taxon>Bacillati</taxon>
        <taxon>Actinomycetota</taxon>
        <taxon>Actinomycetes</taxon>
        <taxon>Propionibacteriales</taxon>
        <taxon>Nocardioidaceae</taxon>
        <taxon>Nocardioides</taxon>
    </lineage>
</organism>
<evidence type="ECO:0000313" key="7">
    <source>
        <dbReference type="EMBL" id="QVT81783.1"/>
    </source>
</evidence>
<dbReference type="InterPro" id="IPR036259">
    <property type="entry name" value="MFS_trans_sf"/>
</dbReference>
<dbReference type="Proteomes" id="UP000679307">
    <property type="component" value="Chromosome"/>
</dbReference>
<dbReference type="PANTHER" id="PTHR23513:SF11">
    <property type="entry name" value="STAPHYLOFERRIN A TRANSPORTER"/>
    <property type="match status" value="1"/>
</dbReference>
<dbReference type="EMBL" id="CP075371">
    <property type="protein sequence ID" value="QVT81783.1"/>
    <property type="molecule type" value="Genomic_DNA"/>
</dbReference>
<feature type="transmembrane region" description="Helical" evidence="6">
    <location>
        <begin position="332"/>
        <end position="357"/>
    </location>
</feature>
<protein>
    <recommendedName>
        <fullName evidence="9">MFS transporter</fullName>
    </recommendedName>
</protein>
<feature type="transmembrane region" description="Helical" evidence="6">
    <location>
        <begin position="15"/>
        <end position="40"/>
    </location>
</feature>
<gene>
    <name evidence="7" type="ORF">ENKNEFLB_04200</name>
</gene>
<feature type="transmembrane region" description="Helical" evidence="6">
    <location>
        <begin position="141"/>
        <end position="163"/>
    </location>
</feature>
<dbReference type="Gene3D" id="1.20.1250.20">
    <property type="entry name" value="MFS general substrate transporter like domains"/>
    <property type="match status" value="1"/>
</dbReference>
<evidence type="ECO:0000256" key="5">
    <source>
        <dbReference type="ARBA" id="ARBA00023136"/>
    </source>
</evidence>
<feature type="transmembrane region" description="Helical" evidence="6">
    <location>
        <begin position="363"/>
        <end position="383"/>
    </location>
</feature>
<evidence type="ECO:0008006" key="9">
    <source>
        <dbReference type="Google" id="ProtNLM"/>
    </source>
</evidence>
<comment type="subcellular location">
    <subcellularLocation>
        <location evidence="1">Cell membrane</location>
        <topology evidence="1">Multi-pass membrane protein</topology>
    </subcellularLocation>
</comment>
<dbReference type="PANTHER" id="PTHR23513">
    <property type="entry name" value="INTEGRAL MEMBRANE EFFLUX PROTEIN-RELATED"/>
    <property type="match status" value="1"/>
</dbReference>
<evidence type="ECO:0000256" key="1">
    <source>
        <dbReference type="ARBA" id="ARBA00004651"/>
    </source>
</evidence>
<dbReference type="RefSeq" id="WP_214057097.1">
    <property type="nucleotide sequence ID" value="NZ_BAAAHS010000028.1"/>
</dbReference>
<accession>A0ABX8ERT8</accession>
<evidence type="ECO:0000313" key="8">
    <source>
        <dbReference type="Proteomes" id="UP000679307"/>
    </source>
</evidence>
<keyword evidence="4 6" id="KW-1133">Transmembrane helix</keyword>
<feature type="transmembrane region" description="Helical" evidence="6">
    <location>
        <begin position="286"/>
        <end position="311"/>
    </location>
</feature>
<keyword evidence="5 6" id="KW-0472">Membrane</keyword>
<feature type="transmembrane region" description="Helical" evidence="6">
    <location>
        <begin position="104"/>
        <end position="129"/>
    </location>
</feature>